<dbReference type="AlphaFoldDB" id="A0A1I1FP50"/>
<dbReference type="PROSITE" id="PS50943">
    <property type="entry name" value="HTH_CROC1"/>
    <property type="match status" value="1"/>
</dbReference>
<dbReference type="GO" id="GO:0003700">
    <property type="term" value="F:DNA-binding transcription factor activity"/>
    <property type="evidence" value="ECO:0007669"/>
    <property type="project" value="TreeGrafter"/>
</dbReference>
<dbReference type="Proteomes" id="UP000199577">
    <property type="component" value="Unassembled WGS sequence"/>
</dbReference>
<feature type="domain" description="HTH cro/C1-type" evidence="5">
    <location>
        <begin position="20"/>
        <end position="51"/>
    </location>
</feature>
<evidence type="ECO:0000259" key="5">
    <source>
        <dbReference type="PROSITE" id="PS50943"/>
    </source>
</evidence>
<dbReference type="CDD" id="cd06267">
    <property type="entry name" value="PBP1_LacI_sugar_binding-like"/>
    <property type="match status" value="1"/>
</dbReference>
<dbReference type="PANTHER" id="PTHR30146:SF109">
    <property type="entry name" value="HTH-TYPE TRANSCRIPTIONAL REGULATOR GALS"/>
    <property type="match status" value="1"/>
</dbReference>
<evidence type="ECO:0000313" key="6">
    <source>
        <dbReference type="EMBL" id="SFC01105.1"/>
    </source>
</evidence>
<dbReference type="Gene3D" id="1.10.260.40">
    <property type="entry name" value="lambda repressor-like DNA-binding domains"/>
    <property type="match status" value="1"/>
</dbReference>
<organism evidence="6 7">
    <name type="scientific">Parapedobacter composti</name>
    <dbReference type="NCBI Taxonomy" id="623281"/>
    <lineage>
        <taxon>Bacteria</taxon>
        <taxon>Pseudomonadati</taxon>
        <taxon>Bacteroidota</taxon>
        <taxon>Sphingobacteriia</taxon>
        <taxon>Sphingobacteriales</taxon>
        <taxon>Sphingobacteriaceae</taxon>
        <taxon>Parapedobacter</taxon>
    </lineage>
</organism>
<dbReference type="PANTHER" id="PTHR30146">
    <property type="entry name" value="LACI-RELATED TRANSCRIPTIONAL REPRESSOR"/>
    <property type="match status" value="1"/>
</dbReference>
<feature type="domain" description="HTH lacI-type" evidence="4">
    <location>
        <begin position="21"/>
        <end position="75"/>
    </location>
</feature>
<reference evidence="7" key="1">
    <citation type="submission" date="2016-10" db="EMBL/GenBank/DDBJ databases">
        <authorList>
            <person name="Varghese N."/>
            <person name="Submissions S."/>
        </authorList>
    </citation>
    <scope>NUCLEOTIDE SEQUENCE [LARGE SCALE GENOMIC DNA]</scope>
    <source>
        <strain evidence="7">DSM 22900</strain>
    </source>
</reference>
<sequence length="365" mass="39928">MDADISGMLIFSIYLNVMPNLTLRDMAKALGLSVSTVSKALRDSYEIGAETKKRVLDYAQANHYFPNRMAKSLKEGKSGSVGVVICSIDNNFVSRMLDGIDSACTKAGYDLIIMQSKESLSQEKSCIRQLEARGVEGVLISPSSETVDFAHLSDVRAMGMPVVLFDRIGDRFGSYQVGIDNRDGAFRATQHLIANGYKRIAMLNIGPGIHFAMQRSRGYADALEEHGIPYRDEYVHVCGPLAGEALKGAVTDAIRSLLALPEPPDALFTATDQLSTFSLRALHERGCRIPEDMALIGFCNTELAPILTPPLSTVYQPAFEIGRIAAEKLIGLITGKEHPDHYETVMLPIRLDVRESSRRKASASA</sequence>
<dbReference type="PROSITE" id="PS50932">
    <property type="entry name" value="HTH_LACI_2"/>
    <property type="match status" value="1"/>
</dbReference>
<accession>A0A1I1FP50</accession>
<dbReference type="InterPro" id="IPR010982">
    <property type="entry name" value="Lambda_DNA-bd_dom_sf"/>
</dbReference>
<evidence type="ECO:0000313" key="7">
    <source>
        <dbReference type="Proteomes" id="UP000199577"/>
    </source>
</evidence>
<evidence type="ECO:0000256" key="1">
    <source>
        <dbReference type="ARBA" id="ARBA00023015"/>
    </source>
</evidence>
<dbReference type="InterPro" id="IPR028082">
    <property type="entry name" value="Peripla_BP_I"/>
</dbReference>
<evidence type="ECO:0000256" key="3">
    <source>
        <dbReference type="ARBA" id="ARBA00023163"/>
    </source>
</evidence>
<dbReference type="SUPFAM" id="SSF47413">
    <property type="entry name" value="lambda repressor-like DNA-binding domains"/>
    <property type="match status" value="1"/>
</dbReference>
<dbReference type="Pfam" id="PF13377">
    <property type="entry name" value="Peripla_BP_3"/>
    <property type="match status" value="1"/>
</dbReference>
<dbReference type="SUPFAM" id="SSF53822">
    <property type="entry name" value="Periplasmic binding protein-like I"/>
    <property type="match status" value="1"/>
</dbReference>
<evidence type="ECO:0000259" key="4">
    <source>
        <dbReference type="PROSITE" id="PS50932"/>
    </source>
</evidence>
<protein>
    <submittedName>
        <fullName evidence="6">LacI family transcriptional regulator</fullName>
    </submittedName>
</protein>
<dbReference type="GO" id="GO:0000976">
    <property type="term" value="F:transcription cis-regulatory region binding"/>
    <property type="evidence" value="ECO:0007669"/>
    <property type="project" value="TreeGrafter"/>
</dbReference>
<dbReference type="Gene3D" id="3.40.50.2300">
    <property type="match status" value="2"/>
</dbReference>
<dbReference type="InterPro" id="IPR001387">
    <property type="entry name" value="Cro/C1-type_HTH"/>
</dbReference>
<keyword evidence="1" id="KW-0805">Transcription regulation</keyword>
<dbReference type="Pfam" id="PF00356">
    <property type="entry name" value="LacI"/>
    <property type="match status" value="1"/>
</dbReference>
<dbReference type="InterPro" id="IPR046335">
    <property type="entry name" value="LacI/GalR-like_sensor"/>
</dbReference>
<keyword evidence="7" id="KW-1185">Reference proteome</keyword>
<evidence type="ECO:0000256" key="2">
    <source>
        <dbReference type="ARBA" id="ARBA00023125"/>
    </source>
</evidence>
<keyword evidence="3" id="KW-0804">Transcription</keyword>
<proteinExistence type="predicted"/>
<dbReference type="SMART" id="SM00354">
    <property type="entry name" value="HTH_LACI"/>
    <property type="match status" value="1"/>
</dbReference>
<dbReference type="CDD" id="cd01392">
    <property type="entry name" value="HTH_LacI"/>
    <property type="match status" value="1"/>
</dbReference>
<dbReference type="EMBL" id="FOLL01000003">
    <property type="protein sequence ID" value="SFC01105.1"/>
    <property type="molecule type" value="Genomic_DNA"/>
</dbReference>
<keyword evidence="2" id="KW-0238">DNA-binding</keyword>
<dbReference type="InterPro" id="IPR000843">
    <property type="entry name" value="HTH_LacI"/>
</dbReference>
<gene>
    <name evidence="6" type="ORF">SAMN05421747_10377</name>
</gene>
<name>A0A1I1FP50_9SPHI</name>
<dbReference type="STRING" id="623281.SAMN05421747_10377"/>